<sequence length="592" mass="65040">MEETSDATTQRQHPAAPVPLPPPAHRRAKLRVREVSSRFMSPLVAFNANPTPTPTPTPAAPESQRSKSVKSRQPQQQYELEPRSIDENWVPETARSLDSSTPLAPGGGGRGGSAAHAHHQSAKSSSSAPRKQQQRQLQRVKPPYKENDAKTELQQPRLGSGRPDTPIVAGADRDRDRDRDRIVPSRYRLASQSLHRPSSATNYCVNMNGGGGAPVTASAAAKLLREATSTDHPLIDSSSSRTAFGVQSNTNNRMMPPDLRSSMPEVDVLPTVSTRWQHVARSFNNLPVAEICDNDSNSLRSTTSPCCRSLVNLPQSNSENPSSSSSPSACLSKAGDPTASKTPSKTSLTNQVATLCLPSHLSSLKQGAAADARKGKKLFHHQDDVKHALKLLYNHYLQWRFANAKSEVSMLAQKKEAEGQLFCLGSKISQMREVVKNSHIELNRWQRIKTLLTTVESQMPYLDEWSTVAEDYSHSLSGVTDALLNLSLRLPISGGVKVDLTELKEILDSAVKVIELITFCIQSFMVKAEDMESLVSELARIMGGERAHTQECGDSILKAYASQVEEWSLRGHLIQFLGRKNRQQQKNSSQFP</sequence>
<keyword evidence="3" id="KW-1185">Reference proteome</keyword>
<feature type="compositionally biased region" description="Low complexity" evidence="2">
    <location>
        <begin position="316"/>
        <end position="328"/>
    </location>
</feature>
<feature type="region of interest" description="Disordered" evidence="2">
    <location>
        <begin position="231"/>
        <end position="261"/>
    </location>
</feature>
<evidence type="ECO:0000256" key="1">
    <source>
        <dbReference type="ARBA" id="ARBA00010016"/>
    </source>
</evidence>
<gene>
    <name evidence="4" type="primary">LOC140003792</name>
</gene>
<feature type="region of interest" description="Disordered" evidence="2">
    <location>
        <begin position="43"/>
        <end position="181"/>
    </location>
</feature>
<feature type="compositionally biased region" description="Polar residues" evidence="2">
    <location>
        <begin position="1"/>
        <end position="12"/>
    </location>
</feature>
<name>A0ABM4VNU5_COFAR</name>
<reference evidence="4" key="1">
    <citation type="submission" date="2025-08" db="UniProtKB">
        <authorList>
            <consortium name="RefSeq"/>
        </authorList>
    </citation>
    <scope>IDENTIFICATION</scope>
    <source>
        <tissue evidence="4">Leaves</tissue>
    </source>
</reference>
<feature type="region of interest" description="Disordered" evidence="2">
    <location>
        <begin position="1"/>
        <end position="27"/>
    </location>
</feature>
<dbReference type="InterPro" id="IPR007573">
    <property type="entry name" value="QWRF"/>
</dbReference>
<dbReference type="PANTHER" id="PTHR31807">
    <property type="entry name" value="AUGMIN FAMILY MEMBER"/>
    <property type="match status" value="1"/>
</dbReference>
<comment type="similarity">
    <text evidence="1">Belongs to the QWRF family.</text>
</comment>
<protein>
    <submittedName>
        <fullName evidence="4">Protein ENDOSPERM DEFECTIVE 1-like</fullName>
    </submittedName>
</protein>
<evidence type="ECO:0000313" key="4">
    <source>
        <dbReference type="RefSeq" id="XP_071921204.1"/>
    </source>
</evidence>
<dbReference type="RefSeq" id="XP_071921204.1">
    <property type="nucleotide sequence ID" value="XM_072065103.1"/>
</dbReference>
<evidence type="ECO:0000313" key="3">
    <source>
        <dbReference type="Proteomes" id="UP001652660"/>
    </source>
</evidence>
<organism evidence="3 4">
    <name type="scientific">Coffea arabica</name>
    <name type="common">Arabian coffee</name>
    <dbReference type="NCBI Taxonomy" id="13443"/>
    <lineage>
        <taxon>Eukaryota</taxon>
        <taxon>Viridiplantae</taxon>
        <taxon>Streptophyta</taxon>
        <taxon>Embryophyta</taxon>
        <taxon>Tracheophyta</taxon>
        <taxon>Spermatophyta</taxon>
        <taxon>Magnoliopsida</taxon>
        <taxon>eudicotyledons</taxon>
        <taxon>Gunneridae</taxon>
        <taxon>Pentapetalae</taxon>
        <taxon>asterids</taxon>
        <taxon>lamiids</taxon>
        <taxon>Gentianales</taxon>
        <taxon>Rubiaceae</taxon>
        <taxon>Ixoroideae</taxon>
        <taxon>Gardenieae complex</taxon>
        <taxon>Bertiereae - Coffeeae clade</taxon>
        <taxon>Coffeeae</taxon>
        <taxon>Coffea</taxon>
    </lineage>
</organism>
<feature type="compositionally biased region" description="Polar residues" evidence="2">
    <location>
        <begin position="236"/>
        <end position="253"/>
    </location>
</feature>
<feature type="compositionally biased region" description="Basic and acidic residues" evidence="2">
    <location>
        <begin position="171"/>
        <end position="181"/>
    </location>
</feature>
<dbReference type="Pfam" id="PF04484">
    <property type="entry name" value="QWRF"/>
    <property type="match status" value="1"/>
</dbReference>
<dbReference type="PANTHER" id="PTHR31807:SF6">
    <property type="entry name" value="PROTEIN ENDOSPERM DEFECTIVE 1-RELATED"/>
    <property type="match status" value="1"/>
</dbReference>
<feature type="region of interest" description="Disordered" evidence="2">
    <location>
        <begin position="314"/>
        <end position="347"/>
    </location>
</feature>
<feature type="compositionally biased region" description="Low complexity" evidence="2">
    <location>
        <begin position="122"/>
        <end position="139"/>
    </location>
</feature>
<dbReference type="Proteomes" id="UP001652660">
    <property type="component" value="Chromosome 9c"/>
</dbReference>
<proteinExistence type="inferred from homology"/>
<accession>A0ABM4VNU5</accession>
<evidence type="ECO:0000256" key="2">
    <source>
        <dbReference type="SAM" id="MobiDB-lite"/>
    </source>
</evidence>
<dbReference type="GeneID" id="140003792"/>